<evidence type="ECO:0000256" key="2">
    <source>
        <dbReference type="SAM" id="Phobius"/>
    </source>
</evidence>
<feature type="compositionally biased region" description="Basic and acidic residues" evidence="1">
    <location>
        <begin position="64"/>
        <end position="89"/>
    </location>
</feature>
<keyword evidence="2" id="KW-1133">Transmembrane helix</keyword>
<dbReference type="Proteomes" id="UP001295423">
    <property type="component" value="Unassembled WGS sequence"/>
</dbReference>
<sequence length="171" mass="19336">MASRWTTAFLIVAIFGGSAFICENRKQAFGMAILLGSVAFFEMVHAVVKRLLFPDSEDPSTWAKDQESKNSTKGYVEEVPTKHPDEIRYKHPSMGTQTREAETFHDAMDKSFIFSPNKVQAAKKSPNTKQNMKNSEKRALAIHRAKQSMKEDKLKVEAAKKKKAVEMRRGV</sequence>
<keyword evidence="4" id="KW-1185">Reference proteome</keyword>
<name>A0AAD2FW99_9STRA</name>
<feature type="region of interest" description="Disordered" evidence="1">
    <location>
        <begin position="58"/>
        <end position="98"/>
    </location>
</feature>
<dbReference type="EMBL" id="CAKOGP040001869">
    <property type="protein sequence ID" value="CAJ1954672.1"/>
    <property type="molecule type" value="Genomic_DNA"/>
</dbReference>
<protein>
    <submittedName>
        <fullName evidence="3">Uncharacterized protein</fullName>
    </submittedName>
</protein>
<feature type="transmembrane region" description="Helical" evidence="2">
    <location>
        <begin position="29"/>
        <end position="48"/>
    </location>
</feature>
<feature type="region of interest" description="Disordered" evidence="1">
    <location>
        <begin position="146"/>
        <end position="171"/>
    </location>
</feature>
<organism evidence="3 4">
    <name type="scientific">Cylindrotheca closterium</name>
    <dbReference type="NCBI Taxonomy" id="2856"/>
    <lineage>
        <taxon>Eukaryota</taxon>
        <taxon>Sar</taxon>
        <taxon>Stramenopiles</taxon>
        <taxon>Ochrophyta</taxon>
        <taxon>Bacillariophyta</taxon>
        <taxon>Bacillariophyceae</taxon>
        <taxon>Bacillariophycidae</taxon>
        <taxon>Bacillariales</taxon>
        <taxon>Bacillariaceae</taxon>
        <taxon>Cylindrotheca</taxon>
    </lineage>
</organism>
<comment type="caution">
    <text evidence="3">The sequence shown here is derived from an EMBL/GenBank/DDBJ whole genome shotgun (WGS) entry which is preliminary data.</text>
</comment>
<reference evidence="3" key="1">
    <citation type="submission" date="2023-08" db="EMBL/GenBank/DDBJ databases">
        <authorList>
            <person name="Audoor S."/>
            <person name="Bilcke G."/>
        </authorList>
    </citation>
    <scope>NUCLEOTIDE SEQUENCE</scope>
</reference>
<proteinExistence type="predicted"/>
<keyword evidence="2" id="KW-0812">Transmembrane</keyword>
<feature type="compositionally biased region" description="Basic and acidic residues" evidence="1">
    <location>
        <begin position="148"/>
        <end position="171"/>
    </location>
</feature>
<evidence type="ECO:0000313" key="4">
    <source>
        <dbReference type="Proteomes" id="UP001295423"/>
    </source>
</evidence>
<accession>A0AAD2FW99</accession>
<evidence type="ECO:0000256" key="1">
    <source>
        <dbReference type="SAM" id="MobiDB-lite"/>
    </source>
</evidence>
<gene>
    <name evidence="3" type="ORF">CYCCA115_LOCUS15263</name>
</gene>
<dbReference type="AlphaFoldDB" id="A0AAD2FW99"/>
<evidence type="ECO:0000313" key="3">
    <source>
        <dbReference type="EMBL" id="CAJ1954672.1"/>
    </source>
</evidence>
<keyword evidence="2" id="KW-0472">Membrane</keyword>